<dbReference type="AlphaFoldDB" id="A0A059QCR9"/>
<evidence type="ECO:0000256" key="2">
    <source>
        <dbReference type="PROSITE-ProRule" id="PRU00169"/>
    </source>
</evidence>
<dbReference type="GO" id="GO:0000160">
    <property type="term" value="P:phosphorelay signal transduction system"/>
    <property type="evidence" value="ECO:0007669"/>
    <property type="project" value="InterPro"/>
</dbReference>
<dbReference type="CDD" id="cd17535">
    <property type="entry name" value="REC_NarL-like"/>
    <property type="match status" value="1"/>
</dbReference>
<dbReference type="InterPro" id="IPR001789">
    <property type="entry name" value="Sig_transdc_resp-reg_receiver"/>
</dbReference>
<evidence type="ECO:0000256" key="1">
    <source>
        <dbReference type="ARBA" id="ARBA00022553"/>
    </source>
</evidence>
<dbReference type="InterPro" id="IPR011006">
    <property type="entry name" value="CheY-like_superfamily"/>
</dbReference>
<dbReference type="InterPro" id="IPR058245">
    <property type="entry name" value="NreC/VraR/RcsB-like_REC"/>
</dbReference>
<sequence length="129" mass="14285">MKIMIVDDHQEMRRLLRSALSHLADIRECGDGGEAITAFAQERPDWTVMDVGMKGIDGLEATRRIKASFPDARILVLTQHDSPGVRQAARDAGASAFLSKDQLTEIEQVLTASQNVSRVDHTSPPRDKF</sequence>
<evidence type="ECO:0000313" key="4">
    <source>
        <dbReference type="EMBL" id="AGW45549.1"/>
    </source>
</evidence>
<dbReference type="PROSITE" id="PS50110">
    <property type="entry name" value="RESPONSE_REGULATORY"/>
    <property type="match status" value="1"/>
</dbReference>
<dbReference type="SMART" id="SM00448">
    <property type="entry name" value="REC"/>
    <property type="match status" value="1"/>
</dbReference>
<dbReference type="InterPro" id="IPR050595">
    <property type="entry name" value="Bact_response_regulator"/>
</dbReference>
<reference evidence="4" key="1">
    <citation type="submission" date="2013-06" db="EMBL/GenBank/DDBJ databases">
        <title>Functional metagenomics reveals novel beta-galactosidases not predictable from gene sequences.</title>
        <authorList>
            <person name="Cheng J."/>
            <person name="Engel K."/>
            <person name="Romantsov T."/>
            <person name="Neufeld J.D."/>
            <person name="Rose D.R."/>
            <person name="Charles T.C."/>
        </authorList>
    </citation>
    <scope>NUCLEOTIDE SEQUENCE</scope>
</reference>
<dbReference type="SUPFAM" id="SSF52172">
    <property type="entry name" value="CheY-like"/>
    <property type="match status" value="1"/>
</dbReference>
<evidence type="ECO:0000259" key="3">
    <source>
        <dbReference type="PROSITE" id="PS50110"/>
    </source>
</evidence>
<feature type="domain" description="Response regulatory" evidence="3">
    <location>
        <begin position="2"/>
        <end position="115"/>
    </location>
</feature>
<dbReference type="Pfam" id="PF00072">
    <property type="entry name" value="Response_reg"/>
    <property type="match status" value="1"/>
</dbReference>
<dbReference type="PANTHER" id="PTHR44591:SF3">
    <property type="entry name" value="RESPONSE REGULATORY DOMAIN-CONTAINING PROTEIN"/>
    <property type="match status" value="1"/>
</dbReference>
<organism evidence="4">
    <name type="scientific">uncultured bacterium Lac161</name>
    <dbReference type="NCBI Taxonomy" id="1403002"/>
    <lineage>
        <taxon>Bacteria</taxon>
        <taxon>environmental samples</taxon>
    </lineage>
</organism>
<feature type="modified residue" description="4-aspartylphosphate" evidence="2">
    <location>
        <position position="50"/>
    </location>
</feature>
<name>A0A059QCR9_9BACT</name>
<dbReference type="Gene3D" id="3.40.50.2300">
    <property type="match status" value="1"/>
</dbReference>
<accession>A0A059QCR9</accession>
<keyword evidence="1 2" id="KW-0597">Phosphoprotein</keyword>
<protein>
    <submittedName>
        <fullName evidence="4">Transcriptional regulator</fullName>
    </submittedName>
</protein>
<dbReference type="EMBL" id="KF255994">
    <property type="protein sequence ID" value="AGW45549.1"/>
    <property type="molecule type" value="Genomic_DNA"/>
</dbReference>
<dbReference type="PANTHER" id="PTHR44591">
    <property type="entry name" value="STRESS RESPONSE REGULATOR PROTEIN 1"/>
    <property type="match status" value="1"/>
</dbReference>
<proteinExistence type="predicted"/>